<gene>
    <name evidence="1" type="ORF">GGR05_004064</name>
</gene>
<dbReference type="RefSeq" id="WP_244546092.1">
    <property type="nucleotide sequence ID" value="NZ_FOOA01000025.1"/>
</dbReference>
<dbReference type="EMBL" id="JACIDO010000013">
    <property type="protein sequence ID" value="MBB3937895.1"/>
    <property type="molecule type" value="Genomic_DNA"/>
</dbReference>
<proteinExistence type="predicted"/>
<reference evidence="1 2" key="1">
    <citation type="submission" date="2020-08" db="EMBL/GenBank/DDBJ databases">
        <title>Genomic Encyclopedia of Type Strains, Phase IV (KMG-IV): sequencing the most valuable type-strain genomes for metagenomic binning, comparative biology and taxonomic classification.</title>
        <authorList>
            <person name="Goeker M."/>
        </authorList>
    </citation>
    <scope>NUCLEOTIDE SEQUENCE [LARGE SCALE GENOMIC DNA]</scope>
    <source>
        <strain evidence="1 2">DSM 25024</strain>
    </source>
</reference>
<keyword evidence="2" id="KW-1185">Reference proteome</keyword>
<sequence>MTEKLFLDDREIAMRLGVKPNLFSAIAKTLEKSGFPQPDPLFEDKRYWPACRSFLDRRHNVHQDAGGGDAPLQLDGKENW</sequence>
<evidence type="ECO:0000313" key="2">
    <source>
        <dbReference type="Proteomes" id="UP000531216"/>
    </source>
</evidence>
<organism evidence="1 2">
    <name type="scientific">Aureimonas phyllosphaerae</name>
    <dbReference type="NCBI Taxonomy" id="1166078"/>
    <lineage>
        <taxon>Bacteria</taxon>
        <taxon>Pseudomonadati</taxon>
        <taxon>Pseudomonadota</taxon>
        <taxon>Alphaproteobacteria</taxon>
        <taxon>Hyphomicrobiales</taxon>
        <taxon>Aurantimonadaceae</taxon>
        <taxon>Aureimonas</taxon>
    </lineage>
</organism>
<evidence type="ECO:0008006" key="3">
    <source>
        <dbReference type="Google" id="ProtNLM"/>
    </source>
</evidence>
<comment type="caution">
    <text evidence="1">The sequence shown here is derived from an EMBL/GenBank/DDBJ whole genome shotgun (WGS) entry which is preliminary data.</text>
</comment>
<protein>
    <recommendedName>
        <fullName evidence="3">Winged helix-turn-helix DNA-binding</fullName>
    </recommendedName>
</protein>
<dbReference type="Proteomes" id="UP000531216">
    <property type="component" value="Unassembled WGS sequence"/>
</dbReference>
<name>A0A7W6BWX7_9HYPH</name>
<evidence type="ECO:0000313" key="1">
    <source>
        <dbReference type="EMBL" id="MBB3937895.1"/>
    </source>
</evidence>
<accession>A0A7W6BWX7</accession>
<dbReference type="AlphaFoldDB" id="A0A7W6BWX7"/>